<dbReference type="InterPro" id="IPR052182">
    <property type="entry name" value="Glycogen/Maltodextrin_Phosph"/>
</dbReference>
<dbReference type="GO" id="GO:0004645">
    <property type="term" value="F:1,4-alpha-oligoglucan phosphorylase activity"/>
    <property type="evidence" value="ECO:0007669"/>
    <property type="project" value="UniProtKB-EC"/>
</dbReference>
<evidence type="ECO:0000313" key="1">
    <source>
        <dbReference type="EMBL" id="VAW19098.1"/>
    </source>
</evidence>
<accession>A0A3B0TMB6</accession>
<keyword evidence="1" id="KW-0328">Glycosyltransferase</keyword>
<dbReference type="EMBL" id="UOEN01000448">
    <property type="protein sequence ID" value="VAW19098.1"/>
    <property type="molecule type" value="Genomic_DNA"/>
</dbReference>
<name>A0A3B0TMB6_9ZZZZ</name>
<proteinExistence type="predicted"/>
<dbReference type="Gene3D" id="3.40.50.2000">
    <property type="entry name" value="Glycogen Phosphorylase B"/>
    <property type="match status" value="1"/>
</dbReference>
<sequence length="234" mass="26788">MLSNSKDKILLDSDQYFESIFQYSQNYAQDINLEGFFGYPFTPILDGEQRLKDSSQKSVGYFSMEFGIAPSIYHAFTRTNGFDDSNNYIRYGIFSNAHEKMESSIEIDKILDIPIYGGGLGVLAGDALKSCADLNLSVVGVGVLWNKGYFRQRLGLEKGQSSFEQDWDPATYPGLVPFDEKVVVPTNRGSIYLRIWKYYIYSKDKKHVCPIILLDSDCEENSDEFRRLTDQLYR</sequence>
<feature type="non-terminal residue" evidence="1">
    <location>
        <position position="234"/>
    </location>
</feature>
<dbReference type="EC" id="2.4.1.1" evidence="1"/>
<dbReference type="PANTHER" id="PTHR42655">
    <property type="entry name" value="GLYCOGEN PHOSPHORYLASE"/>
    <property type="match status" value="1"/>
</dbReference>
<organism evidence="1">
    <name type="scientific">hydrothermal vent metagenome</name>
    <dbReference type="NCBI Taxonomy" id="652676"/>
    <lineage>
        <taxon>unclassified sequences</taxon>
        <taxon>metagenomes</taxon>
        <taxon>ecological metagenomes</taxon>
    </lineage>
</organism>
<gene>
    <name evidence="1" type="ORF">MNBD_BACTEROID05-962</name>
</gene>
<keyword evidence="1" id="KW-0808">Transferase</keyword>
<dbReference type="AlphaFoldDB" id="A0A3B0TMB6"/>
<dbReference type="PANTHER" id="PTHR42655:SF1">
    <property type="entry name" value="GLYCOGEN PHOSPHORYLASE"/>
    <property type="match status" value="1"/>
</dbReference>
<reference evidence="1" key="1">
    <citation type="submission" date="2018-06" db="EMBL/GenBank/DDBJ databases">
        <authorList>
            <person name="Zhirakovskaya E."/>
        </authorList>
    </citation>
    <scope>NUCLEOTIDE SEQUENCE</scope>
</reference>
<protein>
    <submittedName>
        <fullName evidence="1">Glycogen phosphorylase</fullName>
        <ecNumber evidence="1">2.4.1.1</ecNumber>
    </submittedName>
</protein>
<dbReference type="SUPFAM" id="SSF53756">
    <property type="entry name" value="UDP-Glycosyltransferase/glycogen phosphorylase"/>
    <property type="match status" value="1"/>
</dbReference>